<dbReference type="PROSITE" id="PS51914">
    <property type="entry name" value="MRH"/>
    <property type="match status" value="1"/>
</dbReference>
<keyword evidence="4" id="KW-1133">Transmembrane helix</keyword>
<feature type="signal peptide" evidence="5">
    <location>
        <begin position="1"/>
        <end position="35"/>
    </location>
</feature>
<evidence type="ECO:0000256" key="1">
    <source>
        <dbReference type="ARBA" id="ARBA00022729"/>
    </source>
</evidence>
<dbReference type="STRING" id="1054147.F4QDN4"/>
<dbReference type="AlphaFoldDB" id="F4QDN4"/>
<keyword evidence="3" id="KW-0863">Zinc-finger</keyword>
<dbReference type="PROSITE" id="PS50089">
    <property type="entry name" value="ZF_RING_2"/>
    <property type="match status" value="1"/>
</dbReference>
<keyword evidence="4" id="KW-0472">Membrane</keyword>
<feature type="domain" description="RING-type" evidence="6">
    <location>
        <begin position="320"/>
        <end position="355"/>
    </location>
</feature>
<evidence type="ECO:0000256" key="3">
    <source>
        <dbReference type="PROSITE-ProRule" id="PRU00175"/>
    </source>
</evidence>
<sequence length="367" mass="41000">MDRKMNNIILPTRLLLLLLLLSIINCLWLVGLGEARELGPSKEYEKQVYRDLDQHNNNNKEISIHNSNNPFNDDDSGNNHIYTDICSTALTLDDVTFDLTPLRYSLLSFQHNNSTFYINLCLNYTSPCPNDNVVCQVNSDGSTYSLAYGSTLTYSNNGLSGFTLWYFGQPCVKTQDFNTSVVLLCDESTDYQVINVESEDCNTSIYLKSKYACGVYSDNGSHSTFNLIIFFSTLFGTILMFICVAGCIYSASRFFGRCLRRNVHNTYQPLLGGGVSINYSSGDGSSSPTIYKHEIIDNNNTNDGTTSSTSTTNNNNNNICKICFENKIDTVLLDCGHMANCLICAQKVDRCPICRGPIKKVVKIYQV</sequence>
<dbReference type="EMBL" id="GL883029">
    <property type="protein sequence ID" value="EGG13831.1"/>
    <property type="molecule type" value="Genomic_DNA"/>
</dbReference>
<dbReference type="KEGG" id="dfa:DFA_11592"/>
<dbReference type="Proteomes" id="UP000007797">
    <property type="component" value="Unassembled WGS sequence"/>
</dbReference>
<dbReference type="SMART" id="SM00184">
    <property type="entry name" value="RING"/>
    <property type="match status" value="1"/>
</dbReference>
<dbReference type="RefSeq" id="XP_004350539.1">
    <property type="nucleotide sequence ID" value="XM_004350488.1"/>
</dbReference>
<feature type="transmembrane region" description="Helical" evidence="4">
    <location>
        <begin position="227"/>
        <end position="251"/>
    </location>
</feature>
<accession>F4QDN4</accession>
<evidence type="ECO:0000256" key="5">
    <source>
        <dbReference type="SAM" id="SignalP"/>
    </source>
</evidence>
<feature type="domain" description="MRH" evidence="7">
    <location>
        <begin position="84"/>
        <end position="215"/>
    </location>
</feature>
<reference evidence="9" key="1">
    <citation type="journal article" date="2011" name="Genome Res.">
        <title>Phylogeny-wide analysis of social amoeba genomes highlights ancient origins for complex intercellular communication.</title>
        <authorList>
            <person name="Heidel A.J."/>
            <person name="Lawal H.M."/>
            <person name="Felder M."/>
            <person name="Schilde C."/>
            <person name="Helps N.R."/>
            <person name="Tunggal B."/>
            <person name="Rivero F."/>
            <person name="John U."/>
            <person name="Schleicher M."/>
            <person name="Eichinger L."/>
            <person name="Platzer M."/>
            <person name="Noegel A.A."/>
            <person name="Schaap P."/>
            <person name="Gloeckner G."/>
        </authorList>
    </citation>
    <scope>NUCLEOTIDE SEQUENCE [LARGE SCALE GENOMIC DNA]</scope>
    <source>
        <strain evidence="9">SH3</strain>
    </source>
</reference>
<dbReference type="PANTHER" id="PTHR14879:SF5">
    <property type="entry name" value="RING-TYPE DOMAIN-CONTAINING PROTEIN"/>
    <property type="match status" value="1"/>
</dbReference>
<dbReference type="Gene3D" id="3.30.40.10">
    <property type="entry name" value="Zinc/RING finger domain, C3HC4 (zinc finger)"/>
    <property type="match status" value="1"/>
</dbReference>
<organism evidence="8 9">
    <name type="scientific">Cavenderia fasciculata</name>
    <name type="common">Slime mold</name>
    <name type="synonym">Dictyostelium fasciculatum</name>
    <dbReference type="NCBI Taxonomy" id="261658"/>
    <lineage>
        <taxon>Eukaryota</taxon>
        <taxon>Amoebozoa</taxon>
        <taxon>Evosea</taxon>
        <taxon>Eumycetozoa</taxon>
        <taxon>Dictyostelia</taxon>
        <taxon>Acytosteliales</taxon>
        <taxon>Cavenderiaceae</taxon>
        <taxon>Cavenderia</taxon>
    </lineage>
</organism>
<dbReference type="InterPro" id="IPR013083">
    <property type="entry name" value="Znf_RING/FYVE/PHD"/>
</dbReference>
<keyword evidence="2" id="KW-1015">Disulfide bond</keyword>
<protein>
    <recommendedName>
        <fullName evidence="10">RING-type domain-containing protein</fullName>
    </recommendedName>
</protein>
<dbReference type="GeneID" id="14866351"/>
<evidence type="ECO:0008006" key="10">
    <source>
        <dbReference type="Google" id="ProtNLM"/>
    </source>
</evidence>
<proteinExistence type="predicted"/>
<dbReference type="PANTHER" id="PTHR14879">
    <property type="entry name" value="CASPASE REGULATOR, RING FINGER DOMAIN-CONTAINING"/>
    <property type="match status" value="1"/>
</dbReference>
<keyword evidence="3" id="KW-0479">Metal-binding</keyword>
<keyword evidence="4" id="KW-0812">Transmembrane</keyword>
<dbReference type="GO" id="GO:0008270">
    <property type="term" value="F:zinc ion binding"/>
    <property type="evidence" value="ECO:0007669"/>
    <property type="project" value="UniProtKB-KW"/>
</dbReference>
<evidence type="ECO:0000259" key="7">
    <source>
        <dbReference type="PROSITE" id="PS51914"/>
    </source>
</evidence>
<dbReference type="InterPro" id="IPR044865">
    <property type="entry name" value="MRH_dom"/>
</dbReference>
<dbReference type="InterPro" id="IPR001841">
    <property type="entry name" value="Znf_RING"/>
</dbReference>
<feature type="chain" id="PRO_5003316379" description="RING-type domain-containing protein" evidence="5">
    <location>
        <begin position="36"/>
        <end position="367"/>
    </location>
</feature>
<evidence type="ECO:0000259" key="6">
    <source>
        <dbReference type="PROSITE" id="PS50089"/>
    </source>
</evidence>
<dbReference type="OMA" id="WENNINT"/>
<dbReference type="SUPFAM" id="SSF50911">
    <property type="entry name" value="Mannose 6-phosphate receptor domain"/>
    <property type="match status" value="1"/>
</dbReference>
<keyword evidence="1 5" id="KW-0732">Signal</keyword>
<dbReference type="OrthoDB" id="29373at2759"/>
<evidence type="ECO:0000313" key="9">
    <source>
        <dbReference type="Proteomes" id="UP000007797"/>
    </source>
</evidence>
<evidence type="ECO:0000256" key="2">
    <source>
        <dbReference type="ARBA" id="ARBA00023157"/>
    </source>
</evidence>
<name>F4QDN4_CACFS</name>
<dbReference type="InterPro" id="IPR051728">
    <property type="entry name" value="RING-FYVE_E3_ubiquitin-ligase"/>
</dbReference>
<evidence type="ECO:0000313" key="8">
    <source>
        <dbReference type="EMBL" id="EGG13831.1"/>
    </source>
</evidence>
<dbReference type="Pfam" id="PF13920">
    <property type="entry name" value="zf-C3HC4_3"/>
    <property type="match status" value="1"/>
</dbReference>
<gene>
    <name evidence="8" type="ORF">DFA_11592</name>
</gene>
<dbReference type="SUPFAM" id="SSF57850">
    <property type="entry name" value="RING/U-box"/>
    <property type="match status" value="1"/>
</dbReference>
<keyword evidence="3" id="KW-0862">Zinc</keyword>
<dbReference type="Gene3D" id="2.70.130.10">
    <property type="entry name" value="Mannose-6-phosphate receptor binding domain"/>
    <property type="match status" value="1"/>
</dbReference>
<keyword evidence="9" id="KW-1185">Reference proteome</keyword>
<dbReference type="InterPro" id="IPR009011">
    <property type="entry name" value="Man6P_isomerase_rcpt-bd_dom_sf"/>
</dbReference>
<evidence type="ECO:0000256" key="4">
    <source>
        <dbReference type="SAM" id="Phobius"/>
    </source>
</evidence>